<evidence type="ECO:0000256" key="8">
    <source>
        <dbReference type="ARBA" id="ARBA00023136"/>
    </source>
</evidence>
<evidence type="ECO:0000256" key="6">
    <source>
        <dbReference type="ARBA" id="ARBA00022692"/>
    </source>
</evidence>
<accession>A0A4R6RP27</accession>
<sequence>MGRRPDRYHQGMSFFAVLFALLAEQLKPLSNLNPIHHALAAWVRWAGRNFDAGADVHARVVWAITVLAPSALVAVSYYFINRYSTVLALAFDVVVLYLTLGFRQFSHHFTAIRDALEAGQENRARELLAHWQNLDASELPRTEILRHVLEYSLLAAHRHVFGVFFWFVALSSLGLGPAGAVLYRLAEFAGRYWAYRSRVTGTPTHDRLMDLSQTLFGWLDHVPARMTAFGFAVVGNFEDAVDAWRRHAVLWLRPNEGTILSAASGALGVRLGGQAAPVAADGARDVSRTLNQGDSPSLIEAEGSTQGTPPSMAHLRSVVGLIWRSVVLWMLLLALLSLANLIG</sequence>
<dbReference type="InterPro" id="IPR004485">
    <property type="entry name" value="Cobalamin_biosynth_CobD/CbiB"/>
</dbReference>
<evidence type="ECO:0000256" key="7">
    <source>
        <dbReference type="ARBA" id="ARBA00022989"/>
    </source>
</evidence>
<feature type="transmembrane region" description="Helical" evidence="9">
    <location>
        <begin position="86"/>
        <end position="105"/>
    </location>
</feature>
<evidence type="ECO:0000256" key="1">
    <source>
        <dbReference type="ARBA" id="ARBA00004651"/>
    </source>
</evidence>
<keyword evidence="4 9" id="KW-1003">Cell membrane</keyword>
<dbReference type="Proteomes" id="UP000294593">
    <property type="component" value="Unassembled WGS sequence"/>
</dbReference>
<evidence type="ECO:0000313" key="11">
    <source>
        <dbReference type="Proteomes" id="UP000294593"/>
    </source>
</evidence>
<feature type="transmembrane region" description="Helical" evidence="9">
    <location>
        <begin position="56"/>
        <end position="79"/>
    </location>
</feature>
<dbReference type="NCBIfam" id="NF005792">
    <property type="entry name" value="PRK07630.1"/>
    <property type="match status" value="1"/>
</dbReference>
<dbReference type="GO" id="GO:0015420">
    <property type="term" value="F:ABC-type vitamin B12 transporter activity"/>
    <property type="evidence" value="ECO:0007669"/>
    <property type="project" value="UniProtKB-UniRule"/>
</dbReference>
<dbReference type="UniPathway" id="UPA00148"/>
<comment type="caution">
    <text evidence="9">Lacks conserved residue(s) required for the propagation of feature annotation.</text>
</comment>
<comment type="caution">
    <text evidence="10">The sequence shown here is derived from an EMBL/GenBank/DDBJ whole genome shotgun (WGS) entry which is preliminary data.</text>
</comment>
<evidence type="ECO:0000256" key="5">
    <source>
        <dbReference type="ARBA" id="ARBA00022573"/>
    </source>
</evidence>
<evidence type="ECO:0000256" key="2">
    <source>
        <dbReference type="ARBA" id="ARBA00004953"/>
    </source>
</evidence>
<comment type="similarity">
    <text evidence="3 9">Belongs to the CobD/CbiB family.</text>
</comment>
<dbReference type="Pfam" id="PF03186">
    <property type="entry name" value="CobD_Cbib"/>
    <property type="match status" value="1"/>
</dbReference>
<dbReference type="AlphaFoldDB" id="A0A4R6RP27"/>
<dbReference type="PANTHER" id="PTHR34308:SF1">
    <property type="entry name" value="COBALAMIN BIOSYNTHESIS PROTEIN CBIB"/>
    <property type="match status" value="1"/>
</dbReference>
<comment type="subcellular location">
    <subcellularLocation>
        <location evidence="1 9">Cell membrane</location>
        <topology evidence="1 9">Multi-pass membrane protein</topology>
    </subcellularLocation>
</comment>
<keyword evidence="8 9" id="KW-0472">Membrane</keyword>
<evidence type="ECO:0000256" key="4">
    <source>
        <dbReference type="ARBA" id="ARBA00022475"/>
    </source>
</evidence>
<evidence type="ECO:0000256" key="9">
    <source>
        <dbReference type="HAMAP-Rule" id="MF_00024"/>
    </source>
</evidence>
<feature type="transmembrane region" description="Helical" evidence="9">
    <location>
        <begin position="321"/>
        <end position="342"/>
    </location>
</feature>
<evidence type="ECO:0000256" key="3">
    <source>
        <dbReference type="ARBA" id="ARBA00006263"/>
    </source>
</evidence>
<feature type="transmembrane region" description="Helical" evidence="9">
    <location>
        <begin position="163"/>
        <end position="186"/>
    </location>
</feature>
<organism evidence="10 11">
    <name type="scientific">Aquabacterium commune</name>
    <dbReference type="NCBI Taxonomy" id="70586"/>
    <lineage>
        <taxon>Bacteria</taxon>
        <taxon>Pseudomonadati</taxon>
        <taxon>Pseudomonadota</taxon>
        <taxon>Betaproteobacteria</taxon>
        <taxon>Burkholderiales</taxon>
        <taxon>Aquabacterium</taxon>
    </lineage>
</organism>
<name>A0A4R6RP27_9BURK</name>
<gene>
    <name evidence="9" type="primary">cobD</name>
    <name evidence="10" type="ORF">EV672_101518</name>
</gene>
<dbReference type="HAMAP" id="MF_00024">
    <property type="entry name" value="CobD_CbiB"/>
    <property type="match status" value="1"/>
</dbReference>
<keyword evidence="5 9" id="KW-0169">Cobalamin biosynthesis</keyword>
<dbReference type="GO" id="GO:0009236">
    <property type="term" value="P:cobalamin biosynthetic process"/>
    <property type="evidence" value="ECO:0007669"/>
    <property type="project" value="UniProtKB-UniRule"/>
</dbReference>
<keyword evidence="7 9" id="KW-1133">Transmembrane helix</keyword>
<dbReference type="GO" id="GO:0048472">
    <property type="term" value="F:threonine-phosphate decarboxylase activity"/>
    <property type="evidence" value="ECO:0007669"/>
    <property type="project" value="InterPro"/>
</dbReference>
<comment type="pathway">
    <text evidence="2 9">Cofactor biosynthesis; adenosylcobalamin biosynthesis.</text>
</comment>
<dbReference type="PANTHER" id="PTHR34308">
    <property type="entry name" value="COBALAMIN BIOSYNTHESIS PROTEIN CBIB"/>
    <property type="match status" value="1"/>
</dbReference>
<proteinExistence type="inferred from homology"/>
<comment type="function">
    <text evidence="9">Converts cobyric acid to cobinamide by the addition of aminopropanol on the F carboxylic group.</text>
</comment>
<evidence type="ECO:0000313" key="10">
    <source>
        <dbReference type="EMBL" id="TDP88372.1"/>
    </source>
</evidence>
<protein>
    <recommendedName>
        <fullName evidence="9">Cobalamin biosynthesis protein CobD</fullName>
    </recommendedName>
</protein>
<reference evidence="10 11" key="1">
    <citation type="submission" date="2019-03" db="EMBL/GenBank/DDBJ databases">
        <title>Genomic Encyclopedia of Type Strains, Phase IV (KMG-IV): sequencing the most valuable type-strain genomes for metagenomic binning, comparative biology and taxonomic classification.</title>
        <authorList>
            <person name="Goeker M."/>
        </authorList>
    </citation>
    <scope>NUCLEOTIDE SEQUENCE [LARGE SCALE GENOMIC DNA]</scope>
    <source>
        <strain evidence="10 11">DSM 11901</strain>
    </source>
</reference>
<keyword evidence="6 9" id="KW-0812">Transmembrane</keyword>
<keyword evidence="11" id="KW-1185">Reference proteome</keyword>
<dbReference type="EMBL" id="SNXW01000001">
    <property type="protein sequence ID" value="TDP88372.1"/>
    <property type="molecule type" value="Genomic_DNA"/>
</dbReference>
<dbReference type="GO" id="GO:0005886">
    <property type="term" value="C:plasma membrane"/>
    <property type="evidence" value="ECO:0007669"/>
    <property type="project" value="UniProtKB-SubCell"/>
</dbReference>